<dbReference type="RefSeq" id="WP_207328942.1">
    <property type="nucleotide sequence ID" value="NZ_JAFMYW010000002.1"/>
</dbReference>
<keyword evidence="2" id="KW-1185">Reference proteome</keyword>
<dbReference type="EMBL" id="JAFMYW010000002">
    <property type="protein sequence ID" value="MBO0949005.1"/>
    <property type="molecule type" value="Genomic_DNA"/>
</dbReference>
<protein>
    <recommendedName>
        <fullName evidence="3">TonB C-terminal domain-containing protein</fullName>
    </recommendedName>
</protein>
<comment type="caution">
    <text evidence="1">The sequence shown here is derived from an EMBL/GenBank/DDBJ whole genome shotgun (WGS) entry which is preliminary data.</text>
</comment>
<name>A0ABS3JG78_9BACT</name>
<organism evidence="1 2">
    <name type="scientific">Fibrella forsythiae</name>
    <dbReference type="NCBI Taxonomy" id="2817061"/>
    <lineage>
        <taxon>Bacteria</taxon>
        <taxon>Pseudomonadati</taxon>
        <taxon>Bacteroidota</taxon>
        <taxon>Cytophagia</taxon>
        <taxon>Cytophagales</taxon>
        <taxon>Spirosomataceae</taxon>
        <taxon>Fibrella</taxon>
    </lineage>
</organism>
<reference evidence="1 2" key="1">
    <citation type="submission" date="2021-03" db="EMBL/GenBank/DDBJ databases">
        <title>Fibrella sp. HMF5405 genome sequencing and assembly.</title>
        <authorList>
            <person name="Kang H."/>
            <person name="Kim H."/>
            <person name="Bae S."/>
            <person name="Joh K."/>
        </authorList>
    </citation>
    <scope>NUCLEOTIDE SEQUENCE [LARGE SCALE GENOMIC DNA]</scope>
    <source>
        <strain evidence="1 2">HMF5405</strain>
    </source>
</reference>
<dbReference type="SUPFAM" id="SSF82185">
    <property type="entry name" value="Histone H3 K4-specific methyltransferase SET7/9 N-terminal domain"/>
    <property type="match status" value="1"/>
</dbReference>
<sequence>MTLFIRISAYLHLFFFACFYTIVNAQTDRTVSDLSVIEYQSHDDYYERIIYVGKKKDRFIVETYLADSTLYRIDNYRFIDQGVNFGFLAVRHGPAKILYNNGKLYVTCDYNMNKLSGPFIVYYPDGAIKRRELYRNETVKKSVCYDTDGGEFMCEPFYQRIYFKGNPRELKAYLDKKLQPILDSNLSFIVTFELIINEIGQVVDVKMGAGRSSTAVAAAIRKMVQEMPRWHENELNWKPANMDGVAVPGKWLVQANWERSAWRVSFPF</sequence>
<evidence type="ECO:0000313" key="1">
    <source>
        <dbReference type="EMBL" id="MBO0949005.1"/>
    </source>
</evidence>
<accession>A0ABS3JG78</accession>
<gene>
    <name evidence="1" type="ORF">J2I46_10455</name>
</gene>
<proteinExistence type="predicted"/>
<dbReference type="Gene3D" id="2.20.110.10">
    <property type="entry name" value="Histone H3 K4-specific methyltransferase SET7/9 N-terminal domain"/>
    <property type="match status" value="1"/>
</dbReference>
<evidence type="ECO:0008006" key="3">
    <source>
        <dbReference type="Google" id="ProtNLM"/>
    </source>
</evidence>
<dbReference type="Proteomes" id="UP000664628">
    <property type="component" value="Unassembled WGS sequence"/>
</dbReference>
<evidence type="ECO:0000313" key="2">
    <source>
        <dbReference type="Proteomes" id="UP000664628"/>
    </source>
</evidence>
<dbReference type="PROSITE" id="PS51257">
    <property type="entry name" value="PROKAR_LIPOPROTEIN"/>
    <property type="match status" value="1"/>
</dbReference>